<evidence type="ECO:0000313" key="1">
    <source>
        <dbReference type="EMBL" id="MIV64095.1"/>
    </source>
</evidence>
<reference evidence="1" key="1">
    <citation type="submission" date="2018-07" db="EMBL/GenBank/DDBJ databases">
        <authorList>
            <consortium name="GenomeTrakr network: Whole genome sequencing for foodborne pathogen traceback"/>
        </authorList>
    </citation>
    <scope>NUCLEOTIDE SEQUENCE [LARGE SCALE GENOMIC DNA]</scope>
    <source>
        <strain evidence="1">FDA00010322</strain>
    </source>
</reference>
<proteinExistence type="predicted"/>
<dbReference type="AlphaFoldDB" id="A0A3V9VMJ7"/>
<protein>
    <submittedName>
        <fullName evidence="1">Uncharacterized protein</fullName>
    </submittedName>
</protein>
<dbReference type="Proteomes" id="UP000885414">
    <property type="component" value="Unassembled WGS sequence"/>
</dbReference>
<dbReference type="EMBL" id="RSUZ01000013">
    <property type="protein sequence ID" value="MIV64095.1"/>
    <property type="molecule type" value="Genomic_DNA"/>
</dbReference>
<organism evidence="1">
    <name type="scientific">Salmonella enterica</name>
    <name type="common">Salmonella choleraesuis</name>
    <dbReference type="NCBI Taxonomy" id="28901"/>
    <lineage>
        <taxon>Bacteria</taxon>
        <taxon>Pseudomonadati</taxon>
        <taxon>Pseudomonadota</taxon>
        <taxon>Gammaproteobacteria</taxon>
        <taxon>Enterobacterales</taxon>
        <taxon>Enterobacteriaceae</taxon>
        <taxon>Salmonella</taxon>
    </lineage>
</organism>
<accession>A0A3V9VMJ7</accession>
<sequence>MMTIEQRVEILERTVSRLKKSAPSKNETLALDKTNEITIDFSTNINGEIRNEKITGSLRAPIKL</sequence>
<gene>
    <name evidence="1" type="ORF">BA086_13610</name>
</gene>
<dbReference type="RefSeq" id="WP_000988276.1">
    <property type="nucleotide sequence ID" value="NZ_CP053585.1"/>
</dbReference>
<comment type="caution">
    <text evidence="1">The sequence shown here is derived from an EMBL/GenBank/DDBJ whole genome shotgun (WGS) entry which is preliminary data.</text>
</comment>
<name>A0A3V9VMJ7_SALER</name>